<dbReference type="InterPro" id="IPR023198">
    <property type="entry name" value="PGP-like_dom2"/>
</dbReference>
<dbReference type="SFLD" id="SFLDS00003">
    <property type="entry name" value="Haloacid_Dehalogenase"/>
    <property type="match status" value="1"/>
</dbReference>
<dbReference type="InterPro" id="IPR051540">
    <property type="entry name" value="S-2-haloacid_dehalogenase"/>
</dbReference>
<dbReference type="OrthoDB" id="264363at2"/>
<dbReference type="AlphaFoldDB" id="W4VQV6"/>
<dbReference type="NCBIfam" id="TIGR01549">
    <property type="entry name" value="HAD-SF-IA-v1"/>
    <property type="match status" value="1"/>
</dbReference>
<dbReference type="RefSeq" id="WP_035726109.1">
    <property type="nucleotide sequence ID" value="NZ_BAVS01000048.1"/>
</dbReference>
<dbReference type="NCBIfam" id="TIGR01428">
    <property type="entry name" value="HAD_type_II"/>
    <property type="match status" value="1"/>
</dbReference>
<dbReference type="Gene3D" id="1.10.150.240">
    <property type="entry name" value="Putative phosphatase, domain 2"/>
    <property type="match status" value="1"/>
</dbReference>
<accession>W4VQV6</accession>
<dbReference type="NCBIfam" id="TIGR01509">
    <property type="entry name" value="HAD-SF-IA-v3"/>
    <property type="match status" value="1"/>
</dbReference>
<name>W4VQV6_9BACI</name>
<dbReference type="EMBL" id="BAVS01000048">
    <property type="protein sequence ID" value="GAE95304.1"/>
    <property type="molecule type" value="Genomic_DNA"/>
</dbReference>
<comment type="similarity">
    <text evidence="1">Belongs to the HAD-like hydrolase superfamily. S-2-haloalkanoic acid dehalogenase family.</text>
</comment>
<dbReference type="InterPro" id="IPR006328">
    <property type="entry name" value="2-HAD"/>
</dbReference>
<gene>
    <name evidence="3" type="ORF">JCM21714_4525</name>
</gene>
<keyword evidence="2" id="KW-0378">Hydrolase</keyword>
<protein>
    <submittedName>
        <fullName evidence="3">(S)-2-haloacid dehalogenase</fullName>
    </submittedName>
</protein>
<evidence type="ECO:0000313" key="3">
    <source>
        <dbReference type="EMBL" id="GAE95304.1"/>
    </source>
</evidence>
<proteinExistence type="inferred from homology"/>
<sequence length="222" mass="25676">MNKNGIKALVFDAYGTLFDVHSVIEKCNELFDGKGVEISKTWREKQLEYANLHQIMGNYKSFYQITNHALHYAVKLHDEQLDKRAENELLKAYLQLSTFPEVKDVLTQLQDKKLAVFSNGSHDMLDPLIKQSKITDIFDQIISVDEIKQFKPAVASYKYAAKELKVKPEEVLFMSSNGWDISGAKNYGFHTAWINRQNLPIEEMDMEPTIIYHDLTGILEWK</sequence>
<evidence type="ECO:0000256" key="2">
    <source>
        <dbReference type="ARBA" id="ARBA00022801"/>
    </source>
</evidence>
<dbReference type="eggNOG" id="COG1011">
    <property type="taxonomic scope" value="Bacteria"/>
</dbReference>
<dbReference type="NCBIfam" id="TIGR01493">
    <property type="entry name" value="HAD-SF-IA-v2"/>
    <property type="match status" value="1"/>
</dbReference>
<dbReference type="SFLD" id="SFLDG01129">
    <property type="entry name" value="C1.5:_HAD__Beta-PGM__Phosphata"/>
    <property type="match status" value="1"/>
</dbReference>
<evidence type="ECO:0000313" key="4">
    <source>
        <dbReference type="Proteomes" id="UP000019102"/>
    </source>
</evidence>
<dbReference type="CDD" id="cd02588">
    <property type="entry name" value="HAD_L2-DEX"/>
    <property type="match status" value="1"/>
</dbReference>
<dbReference type="InterPro" id="IPR023214">
    <property type="entry name" value="HAD_sf"/>
</dbReference>
<dbReference type="SFLD" id="SFLDF00045">
    <property type="entry name" value="2-haloacid_dehalogenase"/>
    <property type="match status" value="1"/>
</dbReference>
<dbReference type="STRING" id="1298598.JCM21714_4525"/>
<dbReference type="InterPro" id="IPR006439">
    <property type="entry name" value="HAD-SF_hydro_IA"/>
</dbReference>
<evidence type="ECO:0000256" key="1">
    <source>
        <dbReference type="ARBA" id="ARBA00008106"/>
    </source>
</evidence>
<reference evidence="3 4" key="1">
    <citation type="journal article" date="2014" name="Genome Announc.">
        <title>Draft Genome Sequence of the Boron-Tolerant and Moderately Halotolerant Bacterium Gracilibacillus boraciitolerans JCM 21714T.</title>
        <authorList>
            <person name="Ahmed I."/>
            <person name="Oshima K."/>
            <person name="Suda W."/>
            <person name="Kitamura K."/>
            <person name="Iida T."/>
            <person name="Ohmori Y."/>
            <person name="Fujiwara T."/>
            <person name="Hattori M."/>
            <person name="Ohkuma M."/>
        </authorList>
    </citation>
    <scope>NUCLEOTIDE SEQUENCE [LARGE SCALE GENOMIC DNA]</scope>
    <source>
        <strain evidence="3 4">JCM 21714</strain>
    </source>
</reference>
<organism evidence="3 4">
    <name type="scientific">Gracilibacillus boraciitolerans JCM 21714</name>
    <dbReference type="NCBI Taxonomy" id="1298598"/>
    <lineage>
        <taxon>Bacteria</taxon>
        <taxon>Bacillati</taxon>
        <taxon>Bacillota</taxon>
        <taxon>Bacilli</taxon>
        <taxon>Bacillales</taxon>
        <taxon>Bacillaceae</taxon>
        <taxon>Gracilibacillus</taxon>
    </lineage>
</organism>
<keyword evidence="4" id="KW-1185">Reference proteome</keyword>
<dbReference type="PANTHER" id="PTHR43316:SF3">
    <property type="entry name" value="HALOACID DEHALOGENASE, TYPE II (AFU_ORTHOLOGUE AFUA_2G07750)-RELATED"/>
    <property type="match status" value="1"/>
</dbReference>
<dbReference type="PRINTS" id="PR00413">
    <property type="entry name" value="HADHALOGNASE"/>
</dbReference>
<comment type="caution">
    <text evidence="3">The sequence shown here is derived from an EMBL/GenBank/DDBJ whole genome shotgun (WGS) entry which is preliminary data.</text>
</comment>
<dbReference type="SFLD" id="SFLDG01135">
    <property type="entry name" value="C1.5.6:_HAD__Beta-PGM__Phospha"/>
    <property type="match status" value="1"/>
</dbReference>
<dbReference type="SUPFAM" id="SSF56784">
    <property type="entry name" value="HAD-like"/>
    <property type="match status" value="1"/>
</dbReference>
<dbReference type="Pfam" id="PF00702">
    <property type="entry name" value="Hydrolase"/>
    <property type="match status" value="1"/>
</dbReference>
<dbReference type="PANTHER" id="PTHR43316">
    <property type="entry name" value="HYDROLASE, HALOACID DELAHOGENASE-RELATED"/>
    <property type="match status" value="1"/>
</dbReference>
<dbReference type="InterPro" id="IPR036412">
    <property type="entry name" value="HAD-like_sf"/>
</dbReference>
<dbReference type="GO" id="GO:0019120">
    <property type="term" value="F:hydrolase activity, acting on acid halide bonds, in C-halide compounds"/>
    <property type="evidence" value="ECO:0007669"/>
    <property type="project" value="InterPro"/>
</dbReference>
<dbReference type="Gene3D" id="3.40.50.1000">
    <property type="entry name" value="HAD superfamily/HAD-like"/>
    <property type="match status" value="1"/>
</dbReference>
<dbReference type="Proteomes" id="UP000019102">
    <property type="component" value="Unassembled WGS sequence"/>
</dbReference>